<accession>A0ACC1SQF7</accession>
<keyword evidence="2" id="KW-1185">Reference proteome</keyword>
<comment type="caution">
    <text evidence="1">The sequence shown here is derived from an EMBL/GenBank/DDBJ whole genome shotgun (WGS) entry which is preliminary data.</text>
</comment>
<protein>
    <submittedName>
        <fullName evidence="1">Uncharacterized protein</fullName>
    </submittedName>
</protein>
<evidence type="ECO:0000313" key="2">
    <source>
        <dbReference type="Proteomes" id="UP001148629"/>
    </source>
</evidence>
<evidence type="ECO:0000313" key="1">
    <source>
        <dbReference type="EMBL" id="KAJ3544491.1"/>
    </source>
</evidence>
<organism evidence="1 2">
    <name type="scientific">Fusarium decemcellulare</name>
    <dbReference type="NCBI Taxonomy" id="57161"/>
    <lineage>
        <taxon>Eukaryota</taxon>
        <taxon>Fungi</taxon>
        <taxon>Dikarya</taxon>
        <taxon>Ascomycota</taxon>
        <taxon>Pezizomycotina</taxon>
        <taxon>Sordariomycetes</taxon>
        <taxon>Hypocreomycetidae</taxon>
        <taxon>Hypocreales</taxon>
        <taxon>Nectriaceae</taxon>
        <taxon>Fusarium</taxon>
        <taxon>Fusarium decemcellulare species complex</taxon>
    </lineage>
</organism>
<dbReference type="Proteomes" id="UP001148629">
    <property type="component" value="Unassembled WGS sequence"/>
</dbReference>
<sequence length="408" mass="45860">MSSAGGNAPDRDDHITPAFEALSINDPTQDSTAADAAPQPSGFAQSHHFQQRGWPKGFYATKPEDAERAAREYLRMRDGYLKSLGAKFASFTSVDEEGNIEVRAQQLPGPSNTSADRTRVKILVERNRPTHPPYDRDSRTLARTNDTFTRTAPYEDTIKIFPREIELSRTGDNMAWVPGQMLGEKDENAKAPISYSNTFVAPGARTDCRSSTSRGHHIVHPRETGSGAGWGGHDKYYEWQANGRSIDKSWPQDRNWDDFTQPLKFVGENGTVQEVHYSPDEVEKIHNKTAKFKTLREKFDMSRGRRWLLVNSIGICQSPFPVMCTPERVALRQTFPRQGTRQFLLFVASAALFLVCSRRLSLHHKSTGRASGCADKIQRALSTLAQSQQQLEFRNVKATNAMSDRLIQ</sequence>
<proteinExistence type="predicted"/>
<name>A0ACC1SQF7_9HYPO</name>
<dbReference type="EMBL" id="JANRMS010000192">
    <property type="protein sequence ID" value="KAJ3544491.1"/>
    <property type="molecule type" value="Genomic_DNA"/>
</dbReference>
<gene>
    <name evidence="1" type="ORF">NM208_g3020</name>
</gene>
<reference evidence="1" key="1">
    <citation type="submission" date="2022-08" db="EMBL/GenBank/DDBJ databases">
        <title>Genome Sequence of Fusarium decemcellulare.</title>
        <authorList>
            <person name="Buettner E."/>
        </authorList>
    </citation>
    <scope>NUCLEOTIDE SEQUENCE</scope>
    <source>
        <strain evidence="1">Babe19</strain>
    </source>
</reference>